<reference evidence="1" key="2">
    <citation type="submission" date="2020-11" db="EMBL/GenBank/DDBJ databases">
        <authorList>
            <person name="McCartney M.A."/>
            <person name="Auch B."/>
            <person name="Kono T."/>
            <person name="Mallez S."/>
            <person name="Becker A."/>
            <person name="Gohl D.M."/>
            <person name="Silverstein K.A.T."/>
            <person name="Koren S."/>
            <person name="Bechman K.B."/>
            <person name="Herman A."/>
            <person name="Abrahante J.E."/>
            <person name="Garbe J."/>
        </authorList>
    </citation>
    <scope>NUCLEOTIDE SEQUENCE</scope>
    <source>
        <strain evidence="1">Duluth1</strain>
        <tissue evidence="1">Whole animal</tissue>
    </source>
</reference>
<keyword evidence="2" id="KW-1185">Reference proteome</keyword>
<evidence type="ECO:0000313" key="2">
    <source>
        <dbReference type="Proteomes" id="UP000828390"/>
    </source>
</evidence>
<gene>
    <name evidence="1" type="ORF">DPMN_173083</name>
</gene>
<dbReference type="AlphaFoldDB" id="A0A9D4IDW4"/>
<dbReference type="EMBL" id="JAIWYP010000009">
    <property type="protein sequence ID" value="KAH3771756.1"/>
    <property type="molecule type" value="Genomic_DNA"/>
</dbReference>
<protein>
    <submittedName>
        <fullName evidence="1">Uncharacterized protein</fullName>
    </submittedName>
</protein>
<dbReference type="Proteomes" id="UP000828390">
    <property type="component" value="Unassembled WGS sequence"/>
</dbReference>
<name>A0A9D4IDW4_DREPO</name>
<reference evidence="1" key="1">
    <citation type="journal article" date="2019" name="bioRxiv">
        <title>The Genome of the Zebra Mussel, Dreissena polymorpha: A Resource for Invasive Species Research.</title>
        <authorList>
            <person name="McCartney M.A."/>
            <person name="Auch B."/>
            <person name="Kono T."/>
            <person name="Mallez S."/>
            <person name="Zhang Y."/>
            <person name="Obille A."/>
            <person name="Becker A."/>
            <person name="Abrahante J.E."/>
            <person name="Garbe J."/>
            <person name="Badalamenti J.P."/>
            <person name="Herman A."/>
            <person name="Mangelson H."/>
            <person name="Liachko I."/>
            <person name="Sullivan S."/>
            <person name="Sone E.D."/>
            <person name="Koren S."/>
            <person name="Silverstein K.A.T."/>
            <person name="Beckman K.B."/>
            <person name="Gohl D.M."/>
        </authorList>
    </citation>
    <scope>NUCLEOTIDE SEQUENCE</scope>
    <source>
        <strain evidence="1">Duluth1</strain>
        <tissue evidence="1">Whole animal</tissue>
    </source>
</reference>
<organism evidence="1 2">
    <name type="scientific">Dreissena polymorpha</name>
    <name type="common">Zebra mussel</name>
    <name type="synonym">Mytilus polymorpha</name>
    <dbReference type="NCBI Taxonomy" id="45954"/>
    <lineage>
        <taxon>Eukaryota</taxon>
        <taxon>Metazoa</taxon>
        <taxon>Spiralia</taxon>
        <taxon>Lophotrochozoa</taxon>
        <taxon>Mollusca</taxon>
        <taxon>Bivalvia</taxon>
        <taxon>Autobranchia</taxon>
        <taxon>Heteroconchia</taxon>
        <taxon>Euheterodonta</taxon>
        <taxon>Imparidentia</taxon>
        <taxon>Neoheterodontei</taxon>
        <taxon>Myida</taxon>
        <taxon>Dreissenoidea</taxon>
        <taxon>Dreissenidae</taxon>
        <taxon>Dreissena</taxon>
    </lineage>
</organism>
<accession>A0A9D4IDW4</accession>
<sequence>MEPCRQLVHGTKLMNYTVPSLMYGTRLSEDGLPHWNVCGYDYIQAGIPCLRVRVPCPFVCVREKPNWLKYVGALPCIRVPRPHFSSAYRVRKKLLGERFLTDADAVHGRQST</sequence>
<proteinExistence type="predicted"/>
<comment type="caution">
    <text evidence="1">The sequence shown here is derived from an EMBL/GenBank/DDBJ whole genome shotgun (WGS) entry which is preliminary data.</text>
</comment>
<evidence type="ECO:0000313" key="1">
    <source>
        <dbReference type="EMBL" id="KAH3771756.1"/>
    </source>
</evidence>